<dbReference type="PANTHER" id="PTHR30106">
    <property type="entry name" value="INNER MEMBRANE PROTEIN YEIH-RELATED"/>
    <property type="match status" value="1"/>
</dbReference>
<evidence type="ECO:0000256" key="5">
    <source>
        <dbReference type="ARBA" id="ARBA00022989"/>
    </source>
</evidence>
<keyword evidence="3" id="KW-1003">Cell membrane</keyword>
<proteinExistence type="inferred from homology"/>
<dbReference type="RefSeq" id="WP_094406756.1">
    <property type="nucleotide sequence ID" value="NZ_NMVO01000017.1"/>
</dbReference>
<organism evidence="8 9">
    <name type="scientific">Enemella evansiae</name>
    <dbReference type="NCBI Taxonomy" id="2016499"/>
    <lineage>
        <taxon>Bacteria</taxon>
        <taxon>Bacillati</taxon>
        <taxon>Actinomycetota</taxon>
        <taxon>Actinomycetes</taxon>
        <taxon>Propionibacteriales</taxon>
        <taxon>Propionibacteriaceae</taxon>
        <taxon>Enemella</taxon>
    </lineage>
</organism>
<feature type="transmembrane region" description="Helical" evidence="7">
    <location>
        <begin position="168"/>
        <end position="187"/>
    </location>
</feature>
<feature type="transmembrane region" description="Helical" evidence="7">
    <location>
        <begin position="54"/>
        <end position="73"/>
    </location>
</feature>
<name>A0A255GA50_9ACTN</name>
<dbReference type="Proteomes" id="UP000215896">
    <property type="component" value="Unassembled WGS sequence"/>
</dbReference>
<evidence type="ECO:0000313" key="9">
    <source>
        <dbReference type="Proteomes" id="UP000215896"/>
    </source>
</evidence>
<evidence type="ECO:0000256" key="2">
    <source>
        <dbReference type="ARBA" id="ARBA00007977"/>
    </source>
</evidence>
<feature type="transmembrane region" description="Helical" evidence="7">
    <location>
        <begin position="271"/>
        <end position="290"/>
    </location>
</feature>
<reference evidence="8 9" key="1">
    <citation type="submission" date="2017-07" db="EMBL/GenBank/DDBJ databases">
        <title>Draft whole genome sequences of clinical Proprionibacteriaceae strains.</title>
        <authorList>
            <person name="Bernier A.-M."/>
            <person name="Bernard K."/>
            <person name="Domingo M.-C."/>
        </authorList>
    </citation>
    <scope>NUCLEOTIDE SEQUENCE [LARGE SCALE GENOMIC DNA]</scope>
    <source>
        <strain evidence="8 9">NML 030167</strain>
    </source>
</reference>
<evidence type="ECO:0000256" key="3">
    <source>
        <dbReference type="ARBA" id="ARBA00022475"/>
    </source>
</evidence>
<dbReference type="OrthoDB" id="9766798at2"/>
<dbReference type="GO" id="GO:0005886">
    <property type="term" value="C:plasma membrane"/>
    <property type="evidence" value="ECO:0007669"/>
    <property type="project" value="UniProtKB-SubCell"/>
</dbReference>
<dbReference type="Pfam" id="PF03601">
    <property type="entry name" value="Cons_hypoth698"/>
    <property type="match status" value="1"/>
</dbReference>
<comment type="similarity">
    <text evidence="2">Belongs to the UPF0324 family.</text>
</comment>
<comment type="subcellular location">
    <subcellularLocation>
        <location evidence="1">Cell membrane</location>
        <topology evidence="1">Multi-pass membrane protein</topology>
    </subcellularLocation>
</comment>
<feature type="transmembrane region" description="Helical" evidence="7">
    <location>
        <begin position="296"/>
        <end position="315"/>
    </location>
</feature>
<feature type="transmembrane region" description="Helical" evidence="7">
    <location>
        <begin position="109"/>
        <end position="131"/>
    </location>
</feature>
<evidence type="ECO:0000256" key="1">
    <source>
        <dbReference type="ARBA" id="ARBA00004651"/>
    </source>
</evidence>
<feature type="transmembrane region" description="Helical" evidence="7">
    <location>
        <begin position="138"/>
        <end position="156"/>
    </location>
</feature>
<accession>A0A255GA50</accession>
<protein>
    <recommendedName>
        <fullName evidence="10">Sulfate exporter family transporter</fullName>
    </recommendedName>
</protein>
<feature type="transmembrane region" description="Helical" evidence="7">
    <location>
        <begin position="233"/>
        <end position="250"/>
    </location>
</feature>
<dbReference type="AlphaFoldDB" id="A0A255GA50"/>
<feature type="transmembrane region" description="Helical" evidence="7">
    <location>
        <begin position="199"/>
        <end position="221"/>
    </location>
</feature>
<keyword evidence="5 7" id="KW-1133">Transmembrane helix</keyword>
<sequence length="352" mass="35120">MTTHADRDLSTQPTAPVPGSGRGVARYLPGLAVCAAATVVAVLVNRIWPVVSPLLVAIVLGAALTNVITVPAGWQPGIQVAAKKLLRIGIVLLGLQLSLGQVAGLGPGMILVVVTIVGLGILATVGIGRLLRLPLTQTLLIACGFSICGAAAVAAVDGVMETDEEEVATAVGLVVLFGSLMIVLVPLGASALQLGDPRAALWAGGSIHEVAQVVAAAGALGPGAVDQAVLVKLARVLMLAPVMAAMALLVRRHPGLSHAGGAGKRPPLVPLFVLGFIAMMLLASTGLVPAPALTAASWAQTALLAAAMFALGLGVRLKALVRVGPRPLLLGVLSTITVAGIALGGVLLVSPA</sequence>
<feature type="transmembrane region" description="Helical" evidence="7">
    <location>
        <begin position="327"/>
        <end position="349"/>
    </location>
</feature>
<keyword evidence="9" id="KW-1185">Reference proteome</keyword>
<keyword evidence="6 7" id="KW-0472">Membrane</keyword>
<keyword evidence="4 7" id="KW-0812">Transmembrane</keyword>
<evidence type="ECO:0000313" key="8">
    <source>
        <dbReference type="EMBL" id="OYO09734.1"/>
    </source>
</evidence>
<evidence type="ECO:0008006" key="10">
    <source>
        <dbReference type="Google" id="ProtNLM"/>
    </source>
</evidence>
<dbReference type="EMBL" id="NMVO01000017">
    <property type="protein sequence ID" value="OYO09734.1"/>
    <property type="molecule type" value="Genomic_DNA"/>
</dbReference>
<feature type="transmembrane region" description="Helical" evidence="7">
    <location>
        <begin position="27"/>
        <end position="48"/>
    </location>
</feature>
<gene>
    <name evidence="8" type="ORF">CGZ94_17410</name>
</gene>
<evidence type="ECO:0000256" key="6">
    <source>
        <dbReference type="ARBA" id="ARBA00023136"/>
    </source>
</evidence>
<dbReference type="InterPro" id="IPR018383">
    <property type="entry name" value="UPF0324_pro"/>
</dbReference>
<dbReference type="PANTHER" id="PTHR30106:SF2">
    <property type="entry name" value="UPF0324 INNER MEMBRANE PROTEIN YEIH"/>
    <property type="match status" value="1"/>
</dbReference>
<evidence type="ECO:0000256" key="7">
    <source>
        <dbReference type="SAM" id="Phobius"/>
    </source>
</evidence>
<comment type="caution">
    <text evidence="8">The sequence shown here is derived from an EMBL/GenBank/DDBJ whole genome shotgun (WGS) entry which is preliminary data.</text>
</comment>
<evidence type="ECO:0000256" key="4">
    <source>
        <dbReference type="ARBA" id="ARBA00022692"/>
    </source>
</evidence>